<protein>
    <submittedName>
        <fullName evidence="2">Uncharacterized protein</fullName>
    </submittedName>
</protein>
<evidence type="ECO:0000313" key="2">
    <source>
        <dbReference type="EMBL" id="KAF4624340.1"/>
    </source>
</evidence>
<sequence>MSGVLFGVVTASDRPETGVLEGVEAAIEAVSAKACSSAGEPRAGPLKPSLDYAQHYCRTLVNTPCDTQNIPATEVKEGWKGASKALKLPRSSDFYQFIAMLLIGTRQAATAPKGPNYIVWPQLAPLPITGNRRPRVAVLCSFVSSENLVAPYSVPPPQVTCCFDFSFPPASRTQGPLHCNRTASPSGYEVQPPSEDGYGSTGPSRQNISERLTEMFRIPSHITPVVLQATASSPQRTEAHSSQSRAGLSRSFSLTSATPDDQFHKTRAIASSSTFSNRCLFLMGCVSTLPRASDATYQKPWTDGQIVGTASQLPISSLSHRAHQHGTTSSKYVDENNHSHIKNL</sequence>
<feature type="region of interest" description="Disordered" evidence="1">
    <location>
        <begin position="178"/>
        <end position="206"/>
    </location>
</feature>
<evidence type="ECO:0000313" key="3">
    <source>
        <dbReference type="Proteomes" id="UP000566819"/>
    </source>
</evidence>
<gene>
    <name evidence="2" type="ORF">G7Y89_g13831</name>
</gene>
<name>A0A8H4R8X4_9HELO</name>
<proteinExistence type="predicted"/>
<keyword evidence="3" id="KW-1185">Reference proteome</keyword>
<reference evidence="2 3" key="1">
    <citation type="submission" date="2020-03" db="EMBL/GenBank/DDBJ databases">
        <title>Draft Genome Sequence of Cudoniella acicularis.</title>
        <authorList>
            <person name="Buettner E."/>
            <person name="Kellner H."/>
        </authorList>
    </citation>
    <scope>NUCLEOTIDE SEQUENCE [LARGE SCALE GENOMIC DNA]</scope>
    <source>
        <strain evidence="2 3">DSM 108380</strain>
    </source>
</reference>
<organism evidence="2 3">
    <name type="scientific">Cudoniella acicularis</name>
    <dbReference type="NCBI Taxonomy" id="354080"/>
    <lineage>
        <taxon>Eukaryota</taxon>
        <taxon>Fungi</taxon>
        <taxon>Dikarya</taxon>
        <taxon>Ascomycota</taxon>
        <taxon>Pezizomycotina</taxon>
        <taxon>Leotiomycetes</taxon>
        <taxon>Helotiales</taxon>
        <taxon>Tricladiaceae</taxon>
        <taxon>Cudoniella</taxon>
    </lineage>
</organism>
<feature type="region of interest" description="Disordered" evidence="1">
    <location>
        <begin position="229"/>
        <end position="257"/>
    </location>
</feature>
<comment type="caution">
    <text evidence="2">The sequence shown here is derived from an EMBL/GenBank/DDBJ whole genome shotgun (WGS) entry which is preliminary data.</text>
</comment>
<accession>A0A8H4R8X4</accession>
<feature type="region of interest" description="Disordered" evidence="1">
    <location>
        <begin position="319"/>
        <end position="344"/>
    </location>
</feature>
<feature type="compositionally biased region" description="Polar residues" evidence="1">
    <location>
        <begin position="319"/>
        <end position="331"/>
    </location>
</feature>
<evidence type="ECO:0000256" key="1">
    <source>
        <dbReference type="SAM" id="MobiDB-lite"/>
    </source>
</evidence>
<dbReference type="EMBL" id="JAAMPI010001686">
    <property type="protein sequence ID" value="KAF4624340.1"/>
    <property type="molecule type" value="Genomic_DNA"/>
</dbReference>
<dbReference type="Proteomes" id="UP000566819">
    <property type="component" value="Unassembled WGS sequence"/>
</dbReference>
<dbReference type="AlphaFoldDB" id="A0A8H4R8X4"/>